<evidence type="ECO:0000256" key="1">
    <source>
        <dbReference type="SAM" id="MobiDB-lite"/>
    </source>
</evidence>
<evidence type="ECO:0000313" key="3">
    <source>
        <dbReference type="Proteomes" id="UP000095746"/>
    </source>
</evidence>
<feature type="region of interest" description="Disordered" evidence="1">
    <location>
        <begin position="1"/>
        <end position="25"/>
    </location>
</feature>
<sequence>MNDAQRQTGGQAKRQRDRHGRQAGEERIAEAVLESQHQVDVGHVGYGAHRAHGQVNGAEQKHHCHACGHNHQRRRVAQQVFEVAGAQEVVLGQGEGYQQNNDGRKAKVFCDVVPQPCTPAGHIGSFCLHSSIPPYIIRLTTSTWEGLWSAGASNSPVTRPSFMTSRREHKPIHSSVVSPSTITALPSSVMSRIRA</sequence>
<dbReference type="AlphaFoldDB" id="A0A174NCN4"/>
<dbReference type="EMBL" id="CYZT01000367">
    <property type="protein sequence ID" value="CUP46452.1"/>
    <property type="molecule type" value="Genomic_DNA"/>
</dbReference>
<name>A0A174NCN4_FLAPL</name>
<proteinExistence type="predicted"/>
<evidence type="ECO:0000313" key="2">
    <source>
        <dbReference type="EMBL" id="CUP46452.1"/>
    </source>
</evidence>
<accession>A0A174NCN4</accession>
<dbReference type="Proteomes" id="UP000095746">
    <property type="component" value="Unassembled WGS sequence"/>
</dbReference>
<protein>
    <submittedName>
        <fullName evidence="2">Uncharacterized protein</fullName>
    </submittedName>
</protein>
<reference evidence="2 3" key="1">
    <citation type="submission" date="2015-09" db="EMBL/GenBank/DDBJ databases">
        <authorList>
            <consortium name="Pathogen Informatics"/>
        </authorList>
    </citation>
    <scope>NUCLEOTIDE SEQUENCE [LARGE SCALE GENOMIC DNA]</scope>
    <source>
        <strain evidence="2 3">2789STDY5608854</strain>
    </source>
</reference>
<organism evidence="2 3">
    <name type="scientific">Flavonifractor plautii</name>
    <name type="common">Fusobacterium plautii</name>
    <dbReference type="NCBI Taxonomy" id="292800"/>
    <lineage>
        <taxon>Bacteria</taxon>
        <taxon>Bacillati</taxon>
        <taxon>Bacillota</taxon>
        <taxon>Clostridia</taxon>
        <taxon>Eubacteriales</taxon>
        <taxon>Oscillospiraceae</taxon>
        <taxon>Flavonifractor</taxon>
    </lineage>
</organism>
<gene>
    <name evidence="2" type="ORF">ERS852411_03173</name>
</gene>
<feature type="compositionally biased region" description="Polar residues" evidence="1">
    <location>
        <begin position="1"/>
        <end position="10"/>
    </location>
</feature>